<protein>
    <submittedName>
        <fullName evidence="3">Bifunctional 3-demethylubiquinone-9 3-methyltransferase/ 2-octaprenyl-6-hydroxy phenol methylase</fullName>
    </submittedName>
</protein>
<name>A0A5C5UYG7_9BACT</name>
<dbReference type="InterPro" id="IPR036390">
    <property type="entry name" value="WH_DNA-bd_sf"/>
</dbReference>
<evidence type="ECO:0000259" key="2">
    <source>
        <dbReference type="Pfam" id="PF21320"/>
    </source>
</evidence>
<proteinExistence type="predicted"/>
<evidence type="ECO:0000313" key="4">
    <source>
        <dbReference type="Proteomes" id="UP000316714"/>
    </source>
</evidence>
<dbReference type="EMBL" id="SIHJ01000005">
    <property type="protein sequence ID" value="TWT30495.1"/>
    <property type="molecule type" value="Genomic_DNA"/>
</dbReference>
<dbReference type="InterPro" id="IPR048711">
    <property type="entry name" value="WHD_Rv2258c"/>
</dbReference>
<dbReference type="AlphaFoldDB" id="A0A5C5UYG7"/>
<dbReference type="InterPro" id="IPR036388">
    <property type="entry name" value="WH-like_DNA-bd_sf"/>
</dbReference>
<dbReference type="Gene3D" id="3.40.50.150">
    <property type="entry name" value="Vaccinia Virus protein VP39"/>
    <property type="match status" value="1"/>
</dbReference>
<accession>A0A5C5UYG7</accession>
<dbReference type="CDD" id="cd02440">
    <property type="entry name" value="AdoMet_MTases"/>
    <property type="match status" value="1"/>
</dbReference>
<dbReference type="InterPro" id="IPR053173">
    <property type="entry name" value="SAM-binding_MTase"/>
</dbReference>
<keyword evidence="4" id="KW-1185">Reference proteome</keyword>
<dbReference type="Pfam" id="PF21320">
    <property type="entry name" value="WHD_Rv2258c"/>
    <property type="match status" value="1"/>
</dbReference>
<dbReference type="Pfam" id="PF13847">
    <property type="entry name" value="Methyltransf_31"/>
    <property type="match status" value="1"/>
</dbReference>
<evidence type="ECO:0000313" key="3">
    <source>
        <dbReference type="EMBL" id="TWT30495.1"/>
    </source>
</evidence>
<keyword evidence="3" id="KW-0830">Ubiquinone</keyword>
<keyword evidence="3" id="KW-0489">Methyltransferase</keyword>
<sequence length="379" mass="39840">MAFASMLASRRPDLLCSCTANPPAATTGGAMNEQELGKLMGQMLGDIGGAFSIPLVRIGVQLGLYEHLARSGPSTPAELASAKGLAERYVREWLCSQAAANYVTYDAESGAFSMSEEQAAVLADPESPHYLAPSFDSAAAALDNHPLVQQAFATGGGVDWGEQSECLACAVAKFFRPGYKHNLVQHWLPALDGVVDRLEAGVEVADVGCGHGISTMIMAEAFPNSRFVGVDFHGPSIDAARQHAADAGLPNLRFETSMAASVSGRFGLITMFDCLHDMGDPVGAMRSLRASLAEDGACMIVEPMAGDAVQDNLNPVGRLFYAASTMVCVPTSLAQEVGAALGAQAGEAELRRVVVDEAGFSSLRRAAETPFNLILETRP</sequence>
<organism evidence="3 4">
    <name type="scientific">Posidoniimonas corsicana</name>
    <dbReference type="NCBI Taxonomy" id="1938618"/>
    <lineage>
        <taxon>Bacteria</taxon>
        <taxon>Pseudomonadati</taxon>
        <taxon>Planctomycetota</taxon>
        <taxon>Planctomycetia</taxon>
        <taxon>Pirellulales</taxon>
        <taxon>Lacipirellulaceae</taxon>
        <taxon>Posidoniimonas</taxon>
    </lineage>
</organism>
<dbReference type="GO" id="GO:0008168">
    <property type="term" value="F:methyltransferase activity"/>
    <property type="evidence" value="ECO:0007669"/>
    <property type="project" value="UniProtKB-KW"/>
</dbReference>
<dbReference type="InterPro" id="IPR029063">
    <property type="entry name" value="SAM-dependent_MTases_sf"/>
</dbReference>
<dbReference type="GO" id="GO:0032259">
    <property type="term" value="P:methylation"/>
    <property type="evidence" value="ECO:0007669"/>
    <property type="project" value="UniProtKB-KW"/>
</dbReference>
<dbReference type="Proteomes" id="UP000316714">
    <property type="component" value="Unassembled WGS sequence"/>
</dbReference>
<feature type="domain" description="Methyltransferase" evidence="1">
    <location>
        <begin position="199"/>
        <end position="305"/>
    </location>
</feature>
<comment type="caution">
    <text evidence="3">The sequence shown here is derived from an EMBL/GenBank/DDBJ whole genome shotgun (WGS) entry which is preliminary data.</text>
</comment>
<dbReference type="PANTHER" id="PTHR45128">
    <property type="entry name" value="METHYLTRANSFERASE TYPE 11"/>
    <property type="match status" value="1"/>
</dbReference>
<keyword evidence="3" id="KW-0808">Transferase</keyword>
<reference evidence="3 4" key="1">
    <citation type="submission" date="2019-02" db="EMBL/GenBank/DDBJ databases">
        <title>Deep-cultivation of Planctomycetes and their phenomic and genomic characterization uncovers novel biology.</title>
        <authorList>
            <person name="Wiegand S."/>
            <person name="Jogler M."/>
            <person name="Boedeker C."/>
            <person name="Pinto D."/>
            <person name="Vollmers J."/>
            <person name="Rivas-Marin E."/>
            <person name="Kohn T."/>
            <person name="Peeters S.H."/>
            <person name="Heuer A."/>
            <person name="Rast P."/>
            <person name="Oberbeckmann S."/>
            <person name="Bunk B."/>
            <person name="Jeske O."/>
            <person name="Meyerdierks A."/>
            <person name="Storesund J.E."/>
            <person name="Kallscheuer N."/>
            <person name="Luecker S."/>
            <person name="Lage O.M."/>
            <person name="Pohl T."/>
            <person name="Merkel B.J."/>
            <person name="Hornburger P."/>
            <person name="Mueller R.-W."/>
            <person name="Bruemmer F."/>
            <person name="Labrenz M."/>
            <person name="Spormann A.M."/>
            <person name="Op Den Camp H."/>
            <person name="Overmann J."/>
            <person name="Amann R."/>
            <person name="Jetten M.S.M."/>
            <person name="Mascher T."/>
            <person name="Medema M.H."/>
            <person name="Devos D.P."/>
            <person name="Kaster A.-K."/>
            <person name="Ovreas L."/>
            <person name="Rohde M."/>
            <person name="Galperin M.Y."/>
            <person name="Jogler C."/>
        </authorList>
    </citation>
    <scope>NUCLEOTIDE SEQUENCE [LARGE SCALE GENOMIC DNA]</scope>
    <source>
        <strain evidence="3 4">KOR34</strain>
    </source>
</reference>
<dbReference type="InterPro" id="IPR025714">
    <property type="entry name" value="Methyltranfer_dom"/>
</dbReference>
<feature type="domain" description="S-adenosylmethionine-dependent methyltransferase Rv2258c-like winged HTH" evidence="2">
    <location>
        <begin position="55"/>
        <end position="123"/>
    </location>
</feature>
<dbReference type="Gene3D" id="1.10.10.10">
    <property type="entry name" value="Winged helix-like DNA-binding domain superfamily/Winged helix DNA-binding domain"/>
    <property type="match status" value="1"/>
</dbReference>
<dbReference type="SUPFAM" id="SSF46785">
    <property type="entry name" value="Winged helix' DNA-binding domain"/>
    <property type="match status" value="1"/>
</dbReference>
<dbReference type="SUPFAM" id="SSF53335">
    <property type="entry name" value="S-adenosyl-L-methionine-dependent methyltransferases"/>
    <property type="match status" value="1"/>
</dbReference>
<evidence type="ECO:0000259" key="1">
    <source>
        <dbReference type="Pfam" id="PF13847"/>
    </source>
</evidence>
<gene>
    <name evidence="3" type="ORF">KOR34_50540</name>
</gene>
<dbReference type="PANTHER" id="PTHR45128:SF2">
    <property type="entry name" value="METHYLTRANSFERASE DOMAIN-CONTAINING PROTEIN"/>
    <property type="match status" value="1"/>
</dbReference>